<organism evidence="2 3">
    <name type="scientific">Candidatus Magasanikbacteria bacterium CG10_big_fil_rev_8_21_14_0_10_38_6</name>
    <dbReference type="NCBI Taxonomy" id="1974647"/>
    <lineage>
        <taxon>Bacteria</taxon>
        <taxon>Candidatus Magasanikiibacteriota</taxon>
    </lineage>
</organism>
<protein>
    <submittedName>
        <fullName evidence="2">Uncharacterized protein</fullName>
    </submittedName>
</protein>
<accession>A0A2M6NZZ7</accession>
<dbReference type="AlphaFoldDB" id="A0A2M6NZZ7"/>
<reference evidence="3" key="1">
    <citation type="submission" date="2017-09" db="EMBL/GenBank/DDBJ databases">
        <title>Depth-based differentiation of microbial function through sediment-hosted aquifers and enrichment of novel symbionts in the deep terrestrial subsurface.</title>
        <authorList>
            <person name="Probst A.J."/>
            <person name="Ladd B."/>
            <person name="Jarett J.K."/>
            <person name="Geller-Mcgrath D.E."/>
            <person name="Sieber C.M.K."/>
            <person name="Emerson J.B."/>
            <person name="Anantharaman K."/>
            <person name="Thomas B.C."/>
            <person name="Malmstrom R."/>
            <person name="Stieglmeier M."/>
            <person name="Klingl A."/>
            <person name="Woyke T."/>
            <person name="Ryan C.M."/>
            <person name="Banfield J.F."/>
        </authorList>
    </citation>
    <scope>NUCLEOTIDE SEQUENCE [LARGE SCALE GENOMIC DNA]</scope>
</reference>
<comment type="caution">
    <text evidence="2">The sequence shown here is derived from an EMBL/GenBank/DDBJ whole genome shotgun (WGS) entry which is preliminary data.</text>
</comment>
<dbReference type="EMBL" id="PFBW01000198">
    <property type="protein sequence ID" value="PIR77027.1"/>
    <property type="molecule type" value="Genomic_DNA"/>
</dbReference>
<feature type="compositionally biased region" description="Polar residues" evidence="1">
    <location>
        <begin position="30"/>
        <end position="40"/>
    </location>
</feature>
<proteinExistence type="predicted"/>
<feature type="region of interest" description="Disordered" evidence="1">
    <location>
        <begin position="1"/>
        <end position="56"/>
    </location>
</feature>
<evidence type="ECO:0000313" key="2">
    <source>
        <dbReference type="EMBL" id="PIR77027.1"/>
    </source>
</evidence>
<dbReference type="Proteomes" id="UP000228528">
    <property type="component" value="Unassembled WGS sequence"/>
</dbReference>
<evidence type="ECO:0000313" key="3">
    <source>
        <dbReference type="Proteomes" id="UP000228528"/>
    </source>
</evidence>
<sequence>MGGHHGYSCRGNGRSKHGGKTKKRKRETTSPGSIPSPNQMTRHHLVPKSRIPYEHRGSKGHENIRKVVRWRHEAWHNVFGNKTPIEVVDMLWRLAPAGYFETFDVSMSWWGQRVSLSLESHEQTEFMADWGDKKFLAWKALFGSRSLVLVLAEVLREWAPDGYFTRYSIVAYDSGAWYKVRHF</sequence>
<gene>
    <name evidence="2" type="ORF">COU30_04690</name>
</gene>
<name>A0A2M6NZZ7_9BACT</name>
<evidence type="ECO:0000256" key="1">
    <source>
        <dbReference type="SAM" id="MobiDB-lite"/>
    </source>
</evidence>
<feature type="compositionally biased region" description="Basic residues" evidence="1">
    <location>
        <begin position="13"/>
        <end position="26"/>
    </location>
</feature>